<comment type="subcellular location">
    <subcellularLocation>
        <location evidence="1">Secreted</location>
        <location evidence="1">Cell wall</location>
    </subcellularLocation>
</comment>
<evidence type="ECO:0000313" key="11">
    <source>
        <dbReference type="Proteomes" id="UP001324115"/>
    </source>
</evidence>
<dbReference type="SMART" id="SM00710">
    <property type="entry name" value="PbH1"/>
    <property type="match status" value="4"/>
</dbReference>
<keyword evidence="5 8" id="KW-0378">Hydrolase</keyword>
<comment type="similarity">
    <text evidence="2 8">Belongs to the glycosyl hydrolase 28 family.</text>
</comment>
<feature type="chain" id="PRO_5042960844" description="Polygalacturonase" evidence="9">
    <location>
        <begin position="26"/>
        <end position="367"/>
    </location>
</feature>
<sequence>MKAMGVFALMLIFGLFSADLPFSSAQTIFNVLDYGAKADGKTDDSNAFSAAWKAACSAGTQNPTVVVPSRKDFLVYPLTFQGPCKSSSISFQVIGTINAPSSPSVWRGRNARRWLIFHGVTGLLITGNGTFNGHGSEWWDLSCADHPRKTGCATVIPMALNIIHCKRSTISDIYTIDSAKYHVVVNQSSDILVKNMHITAPESSPNTDGIHIELSQNVLVNNSVIATGDDCVSIGELSSNINVSYVTCGPGHGVSIGSLGRYGNSVKVENIHVKKVNFKGTTNGVRIKTWQSTGVHISEVTYDDIVGTSSSNAAIHLNCSHSIACTGITLSSIKIESDKSGQQVISECTNAHGTNSGVVQPKSCLQS</sequence>
<dbReference type="InterPro" id="IPR000743">
    <property type="entry name" value="Glyco_hydro_28"/>
</dbReference>
<keyword evidence="4" id="KW-0964">Secreted</keyword>
<keyword evidence="6 8" id="KW-0326">Glycosidase</keyword>
<dbReference type="Pfam" id="PF00295">
    <property type="entry name" value="Glyco_hydro_28"/>
    <property type="match status" value="1"/>
</dbReference>
<dbReference type="SUPFAM" id="SSF51126">
    <property type="entry name" value="Pectin lyase-like"/>
    <property type="match status" value="1"/>
</dbReference>
<keyword evidence="3" id="KW-0134">Cell wall</keyword>
<dbReference type="InterPro" id="IPR012334">
    <property type="entry name" value="Pectin_lyas_fold"/>
</dbReference>
<evidence type="ECO:0008006" key="12">
    <source>
        <dbReference type="Google" id="ProtNLM"/>
    </source>
</evidence>
<dbReference type="Proteomes" id="UP001324115">
    <property type="component" value="Unassembled WGS sequence"/>
</dbReference>
<keyword evidence="11" id="KW-1185">Reference proteome</keyword>
<dbReference type="GO" id="GO:0005975">
    <property type="term" value="P:carbohydrate metabolic process"/>
    <property type="evidence" value="ECO:0007669"/>
    <property type="project" value="InterPro"/>
</dbReference>
<evidence type="ECO:0000256" key="7">
    <source>
        <dbReference type="ARBA" id="ARBA00023316"/>
    </source>
</evidence>
<protein>
    <recommendedName>
        <fullName evidence="12">Polygalacturonase</fullName>
    </recommendedName>
</protein>
<dbReference type="PANTHER" id="PTHR31375">
    <property type="match status" value="1"/>
</dbReference>
<evidence type="ECO:0000256" key="1">
    <source>
        <dbReference type="ARBA" id="ARBA00004191"/>
    </source>
</evidence>
<organism evidence="10 11">
    <name type="scientific">Quercus rubra</name>
    <name type="common">Northern red oak</name>
    <name type="synonym">Quercus borealis</name>
    <dbReference type="NCBI Taxonomy" id="3512"/>
    <lineage>
        <taxon>Eukaryota</taxon>
        <taxon>Viridiplantae</taxon>
        <taxon>Streptophyta</taxon>
        <taxon>Embryophyta</taxon>
        <taxon>Tracheophyta</taxon>
        <taxon>Spermatophyta</taxon>
        <taxon>Magnoliopsida</taxon>
        <taxon>eudicotyledons</taxon>
        <taxon>Gunneridae</taxon>
        <taxon>Pentapetalae</taxon>
        <taxon>rosids</taxon>
        <taxon>fabids</taxon>
        <taxon>Fagales</taxon>
        <taxon>Fagaceae</taxon>
        <taxon>Quercus</taxon>
    </lineage>
</organism>
<dbReference type="AlphaFoldDB" id="A0AAN7G2E0"/>
<evidence type="ECO:0000256" key="9">
    <source>
        <dbReference type="SAM" id="SignalP"/>
    </source>
</evidence>
<gene>
    <name evidence="10" type="ORF">RGQ29_012771</name>
</gene>
<evidence type="ECO:0000256" key="8">
    <source>
        <dbReference type="RuleBase" id="RU361169"/>
    </source>
</evidence>
<reference evidence="10 11" key="1">
    <citation type="journal article" date="2023" name="G3 (Bethesda)">
        <title>A haplotype-resolved chromosome-scale genome for Quercus rubra L. provides insights into the genetics of adaptive traits for red oak species.</title>
        <authorList>
            <person name="Kapoor B."/>
            <person name="Jenkins J."/>
            <person name="Schmutz J."/>
            <person name="Zhebentyayeva T."/>
            <person name="Kuelheim C."/>
            <person name="Coggeshall M."/>
            <person name="Heim C."/>
            <person name="Lasky J.R."/>
            <person name="Leites L."/>
            <person name="Islam-Faridi N."/>
            <person name="Romero-Severson J."/>
            <person name="DeLeo V.L."/>
            <person name="Lucas S.M."/>
            <person name="Lazic D."/>
            <person name="Gailing O."/>
            <person name="Carlson J."/>
            <person name="Staton M."/>
        </authorList>
    </citation>
    <scope>NUCLEOTIDE SEQUENCE [LARGE SCALE GENOMIC DNA]</scope>
    <source>
        <strain evidence="10">Pseudo-F2</strain>
    </source>
</reference>
<dbReference type="InterPro" id="IPR011050">
    <property type="entry name" value="Pectin_lyase_fold/virulence"/>
</dbReference>
<dbReference type="EMBL" id="JAXUIC010000002">
    <property type="protein sequence ID" value="KAK4604398.1"/>
    <property type="molecule type" value="Genomic_DNA"/>
</dbReference>
<dbReference type="InterPro" id="IPR006626">
    <property type="entry name" value="PbH1"/>
</dbReference>
<dbReference type="GO" id="GO:0071555">
    <property type="term" value="P:cell wall organization"/>
    <property type="evidence" value="ECO:0007669"/>
    <property type="project" value="UniProtKB-KW"/>
</dbReference>
<dbReference type="GO" id="GO:0004650">
    <property type="term" value="F:polygalacturonase activity"/>
    <property type="evidence" value="ECO:0007669"/>
    <property type="project" value="InterPro"/>
</dbReference>
<keyword evidence="9" id="KW-0732">Signal</keyword>
<evidence type="ECO:0000256" key="2">
    <source>
        <dbReference type="ARBA" id="ARBA00008834"/>
    </source>
</evidence>
<name>A0AAN7G2E0_QUERU</name>
<feature type="signal peptide" evidence="9">
    <location>
        <begin position="1"/>
        <end position="25"/>
    </location>
</feature>
<keyword evidence="7" id="KW-0961">Cell wall biogenesis/degradation</keyword>
<dbReference type="Gene3D" id="2.160.20.10">
    <property type="entry name" value="Single-stranded right-handed beta-helix, Pectin lyase-like"/>
    <property type="match status" value="1"/>
</dbReference>
<evidence type="ECO:0000256" key="6">
    <source>
        <dbReference type="ARBA" id="ARBA00023295"/>
    </source>
</evidence>
<comment type="caution">
    <text evidence="10">The sequence shown here is derived from an EMBL/GenBank/DDBJ whole genome shotgun (WGS) entry which is preliminary data.</text>
</comment>
<evidence type="ECO:0000256" key="4">
    <source>
        <dbReference type="ARBA" id="ARBA00022525"/>
    </source>
</evidence>
<accession>A0AAN7G2E0</accession>
<evidence type="ECO:0000313" key="10">
    <source>
        <dbReference type="EMBL" id="KAK4604398.1"/>
    </source>
</evidence>
<proteinExistence type="inferred from homology"/>
<evidence type="ECO:0000256" key="3">
    <source>
        <dbReference type="ARBA" id="ARBA00022512"/>
    </source>
</evidence>
<evidence type="ECO:0000256" key="5">
    <source>
        <dbReference type="ARBA" id="ARBA00022801"/>
    </source>
</evidence>